<evidence type="ECO:0000313" key="1">
    <source>
        <dbReference type="EMBL" id="CAF4162818.1"/>
    </source>
</evidence>
<protein>
    <submittedName>
        <fullName evidence="1">Uncharacterized protein</fullName>
    </submittedName>
</protein>
<dbReference type="EMBL" id="CAJOAY010007292">
    <property type="protein sequence ID" value="CAF4162818.1"/>
    <property type="molecule type" value="Genomic_DNA"/>
</dbReference>
<dbReference type="Proteomes" id="UP000663881">
    <property type="component" value="Unassembled WGS sequence"/>
</dbReference>
<feature type="non-terminal residue" evidence="1">
    <location>
        <position position="1"/>
    </location>
</feature>
<dbReference type="AlphaFoldDB" id="A0A819YVT4"/>
<dbReference type="SUPFAM" id="SSF52047">
    <property type="entry name" value="RNI-like"/>
    <property type="match status" value="1"/>
</dbReference>
<dbReference type="Gene3D" id="3.80.10.10">
    <property type="entry name" value="Ribonuclease Inhibitor"/>
    <property type="match status" value="1"/>
</dbReference>
<accession>A0A819YVT4</accession>
<proteinExistence type="predicted"/>
<dbReference type="InterPro" id="IPR032675">
    <property type="entry name" value="LRR_dom_sf"/>
</dbReference>
<reference evidence="1" key="1">
    <citation type="submission" date="2021-02" db="EMBL/GenBank/DDBJ databases">
        <authorList>
            <person name="Nowell W R."/>
        </authorList>
    </citation>
    <scope>NUCLEOTIDE SEQUENCE</scope>
</reference>
<organism evidence="1 2">
    <name type="scientific">Adineta steineri</name>
    <dbReference type="NCBI Taxonomy" id="433720"/>
    <lineage>
        <taxon>Eukaryota</taxon>
        <taxon>Metazoa</taxon>
        <taxon>Spiralia</taxon>
        <taxon>Gnathifera</taxon>
        <taxon>Rotifera</taxon>
        <taxon>Eurotatoria</taxon>
        <taxon>Bdelloidea</taxon>
        <taxon>Adinetida</taxon>
        <taxon>Adinetidae</taxon>
        <taxon>Adineta</taxon>
    </lineage>
</organism>
<sequence length="244" mass="28743">FWNQLSSLRNLRLLDIKFWGISGPNNCIQEKEYIICSVFNKDYCPLLESLVISPCGTQKEMPTIPFLIRTYRAANIKRLFIDSLTFNDLMKLLPALQNVQSCCIDYQLYHDYRSDPWQQLILNRSPMLPKCIQLNLQLSNGIMFEHVEYLLQQTPNLKKLFLSGWCHVPNAKKWELLLSIQCPKLIKFELLCLFFGRDYDDSFYQAIDNFEQECSITLYWLERNTITDRHARGCSFSCHFDIVA</sequence>
<comment type="caution">
    <text evidence="1">The sequence shown here is derived from an EMBL/GenBank/DDBJ whole genome shotgun (WGS) entry which is preliminary data.</text>
</comment>
<name>A0A819YVT4_9BILA</name>
<gene>
    <name evidence="1" type="ORF">OKA104_LOCUS38898</name>
</gene>
<evidence type="ECO:0000313" key="2">
    <source>
        <dbReference type="Proteomes" id="UP000663881"/>
    </source>
</evidence>